<name>A0A3A4MWQ8_ABYX5</name>
<evidence type="ECO:0000313" key="3">
    <source>
        <dbReference type="EMBL" id="RJP14567.1"/>
    </source>
</evidence>
<protein>
    <submittedName>
        <fullName evidence="3">Glycogen debranching protein</fullName>
    </submittedName>
</protein>
<dbReference type="GO" id="GO:0004135">
    <property type="term" value="F:amylo-alpha-1,6-glucosidase activity"/>
    <property type="evidence" value="ECO:0007669"/>
    <property type="project" value="InterPro"/>
</dbReference>
<dbReference type="InterPro" id="IPR008928">
    <property type="entry name" value="6-hairpin_glycosidase_sf"/>
</dbReference>
<dbReference type="InterPro" id="IPR010401">
    <property type="entry name" value="AGL/Gdb1"/>
</dbReference>
<dbReference type="PANTHER" id="PTHR10569">
    <property type="entry name" value="GLYCOGEN DEBRANCHING ENZYME"/>
    <property type="match status" value="1"/>
</dbReference>
<sequence length="685" mass="78311">MHETLESKILKPIIRRIPLNFPEPDASVLLEREWLVTNGLGGYASSTISGIGTRKYHGILVAAMPAPFGRMMMLNDVREDILFADGAEAELGGELLSRGDLLFPGGYHLQEFILEYGLPLWRYRINDTLIEKRIVLPHFQNTVFINYRLVSGTEATLRLRPFMQFRSLHSELSARQEKPYTVHALGDRFEIVKNPETPSLRFYVFGDQSGLNLTGGYAFERFYRSEERRGYPARGWSWNPGFFHTTLSQNNSATLIASAEPWEVLLALSPDEVIREEIARRRRLLFLAREIPTNVHAELILAADQFIITPIARTADATRARARGDESRTVIAGYHWFTDWGRDTMISLEGLCLATGRRAEAGYILRTFAHYVKDGLIPNMFPEGETEGRYNTADATLWFFHAIDRYFRYSNDFITMRELLPVLLDIINHHIRGTRFGIHMDPVDGLLRQGHDSFALTWMDAKAGDWIVTPRRGKTVEINALWYNALRLMRQWLQETDNSNEAGKLSELGDQVQESFNEKFWYENGGYLYDIIEGENGKDHSLRPNQIFSISLSHPVLDSARWKAVLSTVEQHLLTPVGLRSLDPCHPHYKGEYRGDLLARDGAYHQGSVWSWLIGPFIDAWLKVYPDEREKARRFIDGLVAHLDDACVGNVSEIFDGEPPFRYEGCVAQAWSVAELLRSLIQVAQ</sequence>
<dbReference type="Gene3D" id="1.50.10.10">
    <property type="match status" value="1"/>
</dbReference>
<dbReference type="InterPro" id="IPR006451">
    <property type="entry name" value="Glycogen_debranch_arc"/>
</dbReference>
<dbReference type="PANTHER" id="PTHR10569:SF2">
    <property type="entry name" value="GLYCOGEN DEBRANCHING ENZYME"/>
    <property type="match status" value="1"/>
</dbReference>
<dbReference type="Pfam" id="PF06202">
    <property type="entry name" value="GDE_C"/>
    <property type="match status" value="1"/>
</dbReference>
<accession>A0A3A4MWQ8</accession>
<dbReference type="EMBL" id="QZKU01000143">
    <property type="protein sequence ID" value="RJP14567.1"/>
    <property type="molecule type" value="Genomic_DNA"/>
</dbReference>
<dbReference type="InterPro" id="IPR012341">
    <property type="entry name" value="6hp_glycosidase-like_sf"/>
</dbReference>
<reference evidence="3 4" key="1">
    <citation type="journal article" date="2017" name="ISME J.">
        <title>Energy and carbon metabolisms in a deep terrestrial subsurface fluid microbial community.</title>
        <authorList>
            <person name="Momper L."/>
            <person name="Jungbluth S.P."/>
            <person name="Lee M.D."/>
            <person name="Amend J.P."/>
        </authorList>
    </citation>
    <scope>NUCLEOTIDE SEQUENCE [LARGE SCALE GENOMIC DNA]</scope>
    <source>
        <strain evidence="3">SURF_5</strain>
    </source>
</reference>
<dbReference type="AlphaFoldDB" id="A0A3A4MWQ8"/>
<evidence type="ECO:0000259" key="2">
    <source>
        <dbReference type="Pfam" id="PF12439"/>
    </source>
</evidence>
<dbReference type="Pfam" id="PF12439">
    <property type="entry name" value="GDE_N"/>
    <property type="match status" value="1"/>
</dbReference>
<dbReference type="SUPFAM" id="SSF48208">
    <property type="entry name" value="Six-hairpin glycosidases"/>
    <property type="match status" value="1"/>
</dbReference>
<dbReference type="GO" id="GO:0004134">
    <property type="term" value="F:4-alpha-glucanotransferase activity"/>
    <property type="evidence" value="ECO:0007669"/>
    <property type="project" value="InterPro"/>
</dbReference>
<dbReference type="GO" id="GO:0005980">
    <property type="term" value="P:glycogen catabolic process"/>
    <property type="evidence" value="ECO:0007669"/>
    <property type="project" value="InterPro"/>
</dbReference>
<dbReference type="NCBIfam" id="TIGR01561">
    <property type="entry name" value="gde_arch"/>
    <property type="match status" value="1"/>
</dbReference>
<dbReference type="InterPro" id="IPR024742">
    <property type="entry name" value="Glycogen_debranch_N"/>
</dbReference>
<gene>
    <name evidence="3" type="ORF">C4520_21420</name>
</gene>
<evidence type="ECO:0000313" key="4">
    <source>
        <dbReference type="Proteomes" id="UP000265882"/>
    </source>
</evidence>
<feature type="domain" description="Glycogen debranching enzyme C-terminal" evidence="1">
    <location>
        <begin position="323"/>
        <end position="678"/>
    </location>
</feature>
<organism evidence="3 4">
    <name type="scientific">Abyssobacteria bacterium (strain SURF_5)</name>
    <dbReference type="NCBI Taxonomy" id="2093360"/>
    <lineage>
        <taxon>Bacteria</taxon>
        <taxon>Pseudomonadati</taxon>
        <taxon>Candidatus Hydrogenedentota</taxon>
        <taxon>Candidatus Abyssobacteria</taxon>
    </lineage>
</organism>
<proteinExistence type="predicted"/>
<feature type="domain" description="Glycogen debranching enzyme bacterial and archaeal type N-terminal" evidence="2">
    <location>
        <begin position="32"/>
        <end position="253"/>
    </location>
</feature>
<dbReference type="FunFam" id="1.50.10.10:FF:000073">
    <property type="entry name" value="Glycogen debranching enzyme, hypothetical (TreX-like)"/>
    <property type="match status" value="1"/>
</dbReference>
<dbReference type="InterPro" id="IPR032790">
    <property type="entry name" value="GDE_C"/>
</dbReference>
<dbReference type="Proteomes" id="UP000265882">
    <property type="component" value="Unassembled WGS sequence"/>
</dbReference>
<evidence type="ECO:0000259" key="1">
    <source>
        <dbReference type="Pfam" id="PF06202"/>
    </source>
</evidence>
<comment type="caution">
    <text evidence="3">The sequence shown here is derived from an EMBL/GenBank/DDBJ whole genome shotgun (WGS) entry which is preliminary data.</text>
</comment>